<dbReference type="Proteomes" id="UP001596439">
    <property type="component" value="Unassembled WGS sequence"/>
</dbReference>
<organism evidence="2 3">
    <name type="scientific">Exiguobacterium aestuarii</name>
    <dbReference type="NCBI Taxonomy" id="273527"/>
    <lineage>
        <taxon>Bacteria</taxon>
        <taxon>Bacillati</taxon>
        <taxon>Bacillota</taxon>
        <taxon>Bacilli</taxon>
        <taxon>Bacillales</taxon>
        <taxon>Bacillales Family XII. Incertae Sedis</taxon>
        <taxon>Exiguobacterium</taxon>
    </lineage>
</organism>
<proteinExistence type="predicted"/>
<dbReference type="EMBL" id="JBHTCE010000001">
    <property type="protein sequence ID" value="MFC7388573.1"/>
    <property type="molecule type" value="Genomic_DNA"/>
</dbReference>
<keyword evidence="3" id="KW-1185">Reference proteome</keyword>
<evidence type="ECO:0000313" key="2">
    <source>
        <dbReference type="EMBL" id="MFC7388573.1"/>
    </source>
</evidence>
<dbReference type="RefSeq" id="WP_214785940.1">
    <property type="nucleotide sequence ID" value="NZ_JANIEL010000040.1"/>
</dbReference>
<dbReference type="SUPFAM" id="SSF55729">
    <property type="entry name" value="Acyl-CoA N-acyltransferases (Nat)"/>
    <property type="match status" value="1"/>
</dbReference>
<feature type="domain" description="N-acetyltransferase" evidence="1">
    <location>
        <begin position="1"/>
        <end position="147"/>
    </location>
</feature>
<sequence>MNHQPMTREWASQIQKWTYAAPYDFYNQSPSEEGIDELMTYQAMVEEHELIGFYCIGAPAQVQNSDYSYSSDMTDIGFGMRPDLTGKGRGRSFVTYVIERALERGKPLRLTVASFNERAIHLYETVGFRIITSFERNGVPFHVMVRD</sequence>
<protein>
    <submittedName>
        <fullName evidence="2">GNAT family N-acetyltransferase</fullName>
    </submittedName>
</protein>
<evidence type="ECO:0000259" key="1">
    <source>
        <dbReference type="PROSITE" id="PS51186"/>
    </source>
</evidence>
<comment type="caution">
    <text evidence="2">The sequence shown here is derived from an EMBL/GenBank/DDBJ whole genome shotgun (WGS) entry which is preliminary data.</text>
</comment>
<name>A0ABW2PGF4_9BACL</name>
<dbReference type="Pfam" id="PF00583">
    <property type="entry name" value="Acetyltransf_1"/>
    <property type="match status" value="1"/>
</dbReference>
<reference evidence="3" key="1">
    <citation type="journal article" date="2019" name="Int. J. Syst. Evol. Microbiol.">
        <title>The Global Catalogue of Microorganisms (GCM) 10K type strain sequencing project: providing services to taxonomists for standard genome sequencing and annotation.</title>
        <authorList>
            <consortium name="The Broad Institute Genomics Platform"/>
            <consortium name="The Broad Institute Genome Sequencing Center for Infectious Disease"/>
            <person name="Wu L."/>
            <person name="Ma J."/>
        </authorList>
    </citation>
    <scope>NUCLEOTIDE SEQUENCE [LARGE SCALE GENOMIC DNA]</scope>
    <source>
        <strain evidence="3">CCUG 55590</strain>
    </source>
</reference>
<dbReference type="Gene3D" id="3.40.630.30">
    <property type="match status" value="1"/>
</dbReference>
<dbReference type="InterPro" id="IPR016181">
    <property type="entry name" value="Acyl_CoA_acyltransferase"/>
</dbReference>
<evidence type="ECO:0000313" key="3">
    <source>
        <dbReference type="Proteomes" id="UP001596439"/>
    </source>
</evidence>
<dbReference type="PROSITE" id="PS51186">
    <property type="entry name" value="GNAT"/>
    <property type="match status" value="1"/>
</dbReference>
<gene>
    <name evidence="2" type="ORF">ACFQO8_00380</name>
</gene>
<dbReference type="InterPro" id="IPR000182">
    <property type="entry name" value="GNAT_dom"/>
</dbReference>
<accession>A0ABW2PGF4</accession>